<reference evidence="3" key="2">
    <citation type="submission" date="2023-02" db="EMBL/GenBank/DDBJ databases">
        <authorList>
            <person name="Swenson N.G."/>
            <person name="Wegrzyn J.L."/>
            <person name="Mcevoy S.L."/>
        </authorList>
    </citation>
    <scope>NUCLEOTIDE SEQUENCE</scope>
    <source>
        <strain evidence="3">91603</strain>
        <tissue evidence="3">Leaf</tissue>
    </source>
</reference>
<feature type="compositionally biased region" description="Basic residues" evidence="1">
    <location>
        <begin position="352"/>
        <end position="363"/>
    </location>
</feature>
<feature type="region of interest" description="Disordered" evidence="1">
    <location>
        <begin position="470"/>
        <end position="517"/>
    </location>
</feature>
<dbReference type="PANTHER" id="PTHR33098">
    <property type="entry name" value="COTTON FIBER (DUF761)"/>
    <property type="match status" value="1"/>
</dbReference>
<dbReference type="EMBL" id="JAJSOW010000004">
    <property type="protein sequence ID" value="KAI9191834.1"/>
    <property type="molecule type" value="Genomic_DNA"/>
</dbReference>
<evidence type="ECO:0000313" key="3">
    <source>
        <dbReference type="EMBL" id="KAI9191834.1"/>
    </source>
</evidence>
<protein>
    <submittedName>
        <fullName evidence="3">Uncharacterized protein</fullName>
    </submittedName>
</protein>
<feature type="region of interest" description="Disordered" evidence="1">
    <location>
        <begin position="120"/>
        <end position="145"/>
    </location>
</feature>
<reference evidence="3" key="1">
    <citation type="journal article" date="2022" name="Plant J.">
        <title>Strategies of tolerance reflected in two North American maple genomes.</title>
        <authorList>
            <person name="McEvoy S.L."/>
            <person name="Sezen U.U."/>
            <person name="Trouern-Trend A."/>
            <person name="McMahon S.M."/>
            <person name="Schaberg P.G."/>
            <person name="Yang J."/>
            <person name="Wegrzyn J.L."/>
            <person name="Swenson N.G."/>
        </authorList>
    </citation>
    <scope>NUCLEOTIDE SEQUENCE</scope>
    <source>
        <strain evidence="3">91603</strain>
    </source>
</reference>
<evidence type="ECO:0000256" key="1">
    <source>
        <dbReference type="SAM" id="MobiDB-lite"/>
    </source>
</evidence>
<feature type="transmembrane region" description="Helical" evidence="2">
    <location>
        <begin position="12"/>
        <end position="34"/>
    </location>
</feature>
<feature type="compositionally biased region" description="Pro residues" evidence="1">
    <location>
        <begin position="386"/>
        <end position="402"/>
    </location>
</feature>
<keyword evidence="2" id="KW-0812">Transmembrane</keyword>
<feature type="compositionally biased region" description="Pro residues" evidence="1">
    <location>
        <begin position="330"/>
        <end position="347"/>
    </location>
</feature>
<accession>A0AAD5NZ64</accession>
<feature type="compositionally biased region" description="Pro residues" evidence="1">
    <location>
        <begin position="365"/>
        <end position="375"/>
    </location>
</feature>
<dbReference type="Proteomes" id="UP001064489">
    <property type="component" value="Chromosome 6"/>
</dbReference>
<name>A0AAD5NZ64_ACENE</name>
<gene>
    <name evidence="3" type="ORF">LWI28_014170</name>
</gene>
<organism evidence="3 4">
    <name type="scientific">Acer negundo</name>
    <name type="common">Box elder</name>
    <dbReference type="NCBI Taxonomy" id="4023"/>
    <lineage>
        <taxon>Eukaryota</taxon>
        <taxon>Viridiplantae</taxon>
        <taxon>Streptophyta</taxon>
        <taxon>Embryophyta</taxon>
        <taxon>Tracheophyta</taxon>
        <taxon>Spermatophyta</taxon>
        <taxon>Magnoliopsida</taxon>
        <taxon>eudicotyledons</taxon>
        <taxon>Gunneridae</taxon>
        <taxon>Pentapetalae</taxon>
        <taxon>rosids</taxon>
        <taxon>malvids</taxon>
        <taxon>Sapindales</taxon>
        <taxon>Sapindaceae</taxon>
        <taxon>Hippocastanoideae</taxon>
        <taxon>Acereae</taxon>
        <taxon>Acer</taxon>
    </lineage>
</organism>
<keyword evidence="2" id="KW-1133">Transmembrane helix</keyword>
<dbReference type="PANTHER" id="PTHR33098:SF71">
    <property type="entry name" value="HYDROXYPROLINE-RICH GLYCOPROTEIN FAMILY PROTEIN"/>
    <property type="match status" value="1"/>
</dbReference>
<evidence type="ECO:0000313" key="4">
    <source>
        <dbReference type="Proteomes" id="UP001064489"/>
    </source>
</evidence>
<dbReference type="AlphaFoldDB" id="A0AAD5NZ64"/>
<sequence>MPRRRSSPLPPLLSLPILIVILPIFALLFLFFAVPPFLSVTSHIFRPSHTVKKSWDSLNVVLVLFAILCGILARRNDDVSETNQPVDENDVVVVDSDHKIDQTHSQQWFDQHYSERKVYDPSPEAVTATGTRRLRRNSSSYPDLRQDSLWETGDDRFRFFDDFDIKHKFRSPAAVPENKNYGHLRRTRSDIEESQVKVIPVDTFVLRSMPPPKSPTPPPPPPPPPPAVSQKSRRTYQTVGRKERIKVESAPPPPPPPPPPRPAPPPPSQTGNQSEQKYVKLERKKSNAKKEIKMVLSSILRKKKQKTKNISDYEDGSFRSPREQPQYSTIPPPSPPPPPPPLPPPPSVFHSLFRKSSKSKKVHSVPPPAPPPPPQRSSKRKGRSQTPPPAPPPAPSTPPLQPQPSRRRNTGKPPLPTRANSNLYDEYTMNISGGNQSPLNRMPPPPPLPPFVMAEPRFAVRGDFVSIHSSNSSRCSSPDHLEAEAESTQKVNNMTTDGGDNGGGGSGSTTCPSPDVNAKADNFIARLRDEWRLERDNSIKEKRNTGLQ</sequence>
<feature type="compositionally biased region" description="Pro residues" evidence="1">
    <location>
        <begin position="441"/>
        <end position="450"/>
    </location>
</feature>
<comment type="caution">
    <text evidence="3">The sequence shown here is derived from an EMBL/GenBank/DDBJ whole genome shotgun (WGS) entry which is preliminary data.</text>
</comment>
<feature type="compositionally biased region" description="Pro residues" evidence="1">
    <location>
        <begin position="209"/>
        <end position="227"/>
    </location>
</feature>
<feature type="region of interest" description="Disordered" evidence="1">
    <location>
        <begin position="206"/>
        <end position="450"/>
    </location>
</feature>
<proteinExistence type="predicted"/>
<dbReference type="PRINTS" id="PR01217">
    <property type="entry name" value="PRICHEXTENSN"/>
</dbReference>
<evidence type="ECO:0000256" key="2">
    <source>
        <dbReference type="SAM" id="Phobius"/>
    </source>
</evidence>
<dbReference type="Pfam" id="PF05553">
    <property type="entry name" value="DUF761"/>
    <property type="match status" value="1"/>
</dbReference>
<feature type="compositionally biased region" description="Basic and acidic residues" evidence="1">
    <location>
        <begin position="277"/>
        <end position="293"/>
    </location>
</feature>
<feature type="compositionally biased region" description="Pro residues" evidence="1">
    <location>
        <begin position="250"/>
        <end position="268"/>
    </location>
</feature>
<dbReference type="InterPro" id="IPR008480">
    <property type="entry name" value="DUF761_pln"/>
</dbReference>
<keyword evidence="4" id="KW-1185">Reference proteome</keyword>
<keyword evidence="2" id="KW-0472">Membrane</keyword>
<feature type="compositionally biased region" description="Polar residues" evidence="1">
    <location>
        <begin position="418"/>
        <end position="439"/>
    </location>
</feature>